<dbReference type="EMBL" id="CADIKL010000060">
    <property type="protein sequence ID" value="CAB3808623.1"/>
    <property type="molecule type" value="Genomic_DNA"/>
</dbReference>
<dbReference type="PANTHER" id="PTHR11748:SF103">
    <property type="entry name" value="GLYCOLATE OXIDASE SUBUNIT GLCE"/>
    <property type="match status" value="1"/>
</dbReference>
<dbReference type="RefSeq" id="WP_175198233.1">
    <property type="nucleotide sequence ID" value="NZ_CADIKL010000060.1"/>
</dbReference>
<dbReference type="Pfam" id="PF01565">
    <property type="entry name" value="FAD_binding_4"/>
    <property type="match status" value="1"/>
</dbReference>
<evidence type="ECO:0000259" key="3">
    <source>
        <dbReference type="PROSITE" id="PS51387"/>
    </source>
</evidence>
<dbReference type="InterPro" id="IPR016169">
    <property type="entry name" value="FAD-bd_PCMH_sub2"/>
</dbReference>
<dbReference type="Proteomes" id="UP000494119">
    <property type="component" value="Unassembled WGS sequence"/>
</dbReference>
<reference evidence="4 5" key="1">
    <citation type="submission" date="2020-04" db="EMBL/GenBank/DDBJ databases">
        <authorList>
            <person name="De Canck E."/>
        </authorList>
    </citation>
    <scope>NUCLEOTIDE SEQUENCE [LARGE SCALE GENOMIC DNA]</scope>
    <source>
        <strain evidence="4 5">LMG 28688</strain>
    </source>
</reference>
<dbReference type="GO" id="GO:0003824">
    <property type="term" value="F:catalytic activity"/>
    <property type="evidence" value="ECO:0007669"/>
    <property type="project" value="InterPro"/>
</dbReference>
<evidence type="ECO:0000256" key="2">
    <source>
        <dbReference type="ARBA" id="ARBA00022827"/>
    </source>
</evidence>
<gene>
    <name evidence="4" type="ORF">LMG28688_06805</name>
</gene>
<evidence type="ECO:0000313" key="5">
    <source>
        <dbReference type="Proteomes" id="UP000494119"/>
    </source>
</evidence>
<keyword evidence="5" id="KW-1185">Reference proteome</keyword>
<dbReference type="PANTHER" id="PTHR11748">
    <property type="entry name" value="D-LACTATE DEHYDROGENASE"/>
    <property type="match status" value="1"/>
</dbReference>
<dbReference type="PROSITE" id="PS51387">
    <property type="entry name" value="FAD_PCMH"/>
    <property type="match status" value="1"/>
</dbReference>
<dbReference type="InterPro" id="IPR016164">
    <property type="entry name" value="FAD-linked_Oxase-like_C"/>
</dbReference>
<evidence type="ECO:0000313" key="4">
    <source>
        <dbReference type="EMBL" id="CAB3808623.1"/>
    </source>
</evidence>
<keyword evidence="1" id="KW-0285">Flavoprotein</keyword>
<dbReference type="InterPro" id="IPR036318">
    <property type="entry name" value="FAD-bd_PCMH-like_sf"/>
</dbReference>
<protein>
    <recommendedName>
        <fullName evidence="3">FAD-binding PCMH-type domain-containing protein</fullName>
    </recommendedName>
</protein>
<dbReference type="InterPro" id="IPR006094">
    <property type="entry name" value="Oxid_FAD_bind_N"/>
</dbReference>
<dbReference type="NCBIfam" id="NF008439">
    <property type="entry name" value="PRK11282.1"/>
    <property type="match status" value="1"/>
</dbReference>
<evidence type="ECO:0000256" key="1">
    <source>
        <dbReference type="ARBA" id="ARBA00022630"/>
    </source>
</evidence>
<dbReference type="GO" id="GO:0071949">
    <property type="term" value="F:FAD binding"/>
    <property type="evidence" value="ECO:0007669"/>
    <property type="project" value="InterPro"/>
</dbReference>
<organism evidence="4 5">
    <name type="scientific">Paraburkholderia caffeinitolerans</name>
    <dbReference type="NCBI Taxonomy" id="1723730"/>
    <lineage>
        <taxon>Bacteria</taxon>
        <taxon>Pseudomonadati</taxon>
        <taxon>Pseudomonadota</taxon>
        <taxon>Betaproteobacteria</taxon>
        <taxon>Burkholderiales</taxon>
        <taxon>Burkholderiaceae</taxon>
        <taxon>Paraburkholderia</taxon>
    </lineage>
</organism>
<dbReference type="Gene3D" id="3.30.465.10">
    <property type="match status" value="1"/>
</dbReference>
<keyword evidence="2" id="KW-0274">FAD</keyword>
<accession>A0A6J5GYN8</accession>
<proteinExistence type="predicted"/>
<dbReference type="AlphaFoldDB" id="A0A6J5GYN8"/>
<feature type="domain" description="FAD-binding PCMH-type" evidence="3">
    <location>
        <begin position="1"/>
        <end position="178"/>
    </location>
</feature>
<dbReference type="InterPro" id="IPR016166">
    <property type="entry name" value="FAD-bd_PCMH"/>
</dbReference>
<sequence>MVSSLLPMDDSDRLVDEVARAALTRTALTIRGGNSKTRLGRPAPQGAIELDTRSHSGIVRYEPTELVITARCGTPVSELATVLDKAGQMLPCEPPEYDGIATVGGAFASGLSGPRRPWAGSMRDFVLGCRLITGTAKHLRFGGEVMKNVAGYDMARLAAGSFGCFGVVTEVSLKVLPKPRAARSIVLDMSASDAMSKLSSWRRGALPVTGACHVDGRFHVRLEGGEGSVASAIDLIGGDDLDPAFWTRLRERHLPFFDGAAPLWRVSLPAATHLMPLPGEVLLDWGGAQRWLRSGESPSKIRAIAQAAGGHATCYSLHAELDGLESPFMPLPAPLLRLHRALKSQLDPRGIFNPGRMYADL</sequence>
<name>A0A6J5GYN8_9BURK</name>
<dbReference type="SUPFAM" id="SSF55103">
    <property type="entry name" value="FAD-linked oxidases, C-terminal domain"/>
    <property type="match status" value="1"/>
</dbReference>
<dbReference type="SUPFAM" id="SSF56176">
    <property type="entry name" value="FAD-binding/transporter-associated domain-like"/>
    <property type="match status" value="1"/>
</dbReference>